<comment type="similarity">
    <text evidence="2">Belongs to the eukaryotic RPC34/RPC39 RNA polymerase subunit family.</text>
</comment>
<dbReference type="PANTHER" id="PTHR12780">
    <property type="entry name" value="RNA POLYMERASE III DNA DIRECTED , 39KD SUBUNIT-RELATED"/>
    <property type="match status" value="1"/>
</dbReference>
<dbReference type="GO" id="GO:0005737">
    <property type="term" value="C:cytoplasm"/>
    <property type="evidence" value="ECO:0007669"/>
    <property type="project" value="UniProtKB-ARBA"/>
</dbReference>
<dbReference type="OMA" id="FSCDIFN"/>
<keyword evidence="3 6" id="KW-0240">DNA-directed RNA polymerase</keyword>
<keyword evidence="7" id="KW-1185">Reference proteome</keyword>
<comment type="subcellular location">
    <subcellularLocation>
        <location evidence="1">Nucleus</location>
    </subcellularLocation>
</comment>
<evidence type="ECO:0000313" key="7">
    <source>
        <dbReference type="Proteomes" id="UP000054408"/>
    </source>
</evidence>
<sequence>MAAERKPLAPPGEDWSSMVELVKETLAGGDMDSMTLTGMLKENGVPYDTSTKLINHLMATFQVVLMQQGDSMSLHLNSAEEQVQAQKMARLSNEEKLVFQAVEETQREGIWTKDLKYKTGLHKSVIDKALAKLVSVQLIRTFKPASSKSRKMYMLYSLEPVVDTSDVWYTNQELIGFVDNVSSVVLQFIQSRSSVTAEDVAAHLASHEAIKPPLALVNVQELIELLIRTGEVARLDESTFVCAPQSVPTYNGFTHTPCGHCPVFGDCHEDGIISPAKCIYLDDW</sequence>
<evidence type="ECO:0000256" key="2">
    <source>
        <dbReference type="ARBA" id="ARBA00011038"/>
    </source>
</evidence>
<dbReference type="STRING" id="461836.A0A0L0DEB7"/>
<evidence type="ECO:0000256" key="1">
    <source>
        <dbReference type="ARBA" id="ARBA00004123"/>
    </source>
</evidence>
<dbReference type="SUPFAM" id="SSF46785">
    <property type="entry name" value="Winged helix' DNA-binding domain"/>
    <property type="match status" value="1"/>
</dbReference>
<dbReference type="GO" id="GO:0005666">
    <property type="term" value="C:RNA polymerase III complex"/>
    <property type="evidence" value="ECO:0007669"/>
    <property type="project" value="InterPro"/>
</dbReference>
<dbReference type="InterPro" id="IPR036388">
    <property type="entry name" value="WH-like_DNA-bd_sf"/>
</dbReference>
<reference evidence="6 7" key="1">
    <citation type="submission" date="2010-05" db="EMBL/GenBank/DDBJ databases">
        <title>The Genome Sequence of Thecamonas trahens ATCC 50062.</title>
        <authorList>
            <consortium name="The Broad Institute Genome Sequencing Platform"/>
            <person name="Russ C."/>
            <person name="Cuomo C."/>
            <person name="Shea T."/>
            <person name="Young S.K."/>
            <person name="Zeng Q."/>
            <person name="Koehrsen M."/>
            <person name="Haas B."/>
            <person name="Borodovsky M."/>
            <person name="Guigo R."/>
            <person name="Alvarado L."/>
            <person name="Berlin A."/>
            <person name="Bochicchio J."/>
            <person name="Borenstein D."/>
            <person name="Chapman S."/>
            <person name="Chen Z."/>
            <person name="Freedman E."/>
            <person name="Gellesch M."/>
            <person name="Goldberg J."/>
            <person name="Griggs A."/>
            <person name="Gujja S."/>
            <person name="Heilman E."/>
            <person name="Heiman D."/>
            <person name="Hepburn T."/>
            <person name="Howarth C."/>
            <person name="Jen D."/>
            <person name="Larson L."/>
            <person name="Mehta T."/>
            <person name="Park D."/>
            <person name="Pearson M."/>
            <person name="Roberts A."/>
            <person name="Saif S."/>
            <person name="Shenoy N."/>
            <person name="Sisk P."/>
            <person name="Stolte C."/>
            <person name="Sykes S."/>
            <person name="Thomson T."/>
            <person name="Walk T."/>
            <person name="White J."/>
            <person name="Yandava C."/>
            <person name="Burger G."/>
            <person name="Gray M.W."/>
            <person name="Holland P.W.H."/>
            <person name="King N."/>
            <person name="Lang F.B.F."/>
            <person name="Roger A.J."/>
            <person name="Ruiz-Trillo I."/>
            <person name="Lander E."/>
            <person name="Nusbaum C."/>
        </authorList>
    </citation>
    <scope>NUCLEOTIDE SEQUENCE [LARGE SCALE GENOMIC DNA]</scope>
    <source>
        <strain evidence="6 7">ATCC 50062</strain>
    </source>
</reference>
<dbReference type="GO" id="GO:0005654">
    <property type="term" value="C:nucleoplasm"/>
    <property type="evidence" value="ECO:0007669"/>
    <property type="project" value="UniProtKB-ARBA"/>
</dbReference>
<evidence type="ECO:0000313" key="6">
    <source>
        <dbReference type="EMBL" id="KNC50634.1"/>
    </source>
</evidence>
<evidence type="ECO:0000256" key="3">
    <source>
        <dbReference type="ARBA" id="ARBA00022478"/>
    </source>
</evidence>
<dbReference type="GeneID" id="25560581"/>
<protein>
    <submittedName>
        <fullName evidence="6">DNA-directed RNA polymerase III subunit RPC6</fullName>
    </submittedName>
</protein>
<dbReference type="Proteomes" id="UP000054408">
    <property type="component" value="Unassembled WGS sequence"/>
</dbReference>
<keyword evidence="4" id="KW-0804">Transcription</keyword>
<dbReference type="Pfam" id="PF05158">
    <property type="entry name" value="RNA_pol_Rpc34"/>
    <property type="match status" value="2"/>
</dbReference>
<dbReference type="Gene3D" id="1.10.10.10">
    <property type="entry name" value="Winged helix-like DNA-binding domain superfamily/Winged helix DNA-binding domain"/>
    <property type="match status" value="1"/>
</dbReference>
<dbReference type="InterPro" id="IPR007832">
    <property type="entry name" value="RNA_pol_Rpc34"/>
</dbReference>
<dbReference type="eggNOG" id="KOG3233">
    <property type="taxonomic scope" value="Eukaryota"/>
</dbReference>
<evidence type="ECO:0000256" key="5">
    <source>
        <dbReference type="ARBA" id="ARBA00023242"/>
    </source>
</evidence>
<proteinExistence type="inferred from homology"/>
<dbReference type="EMBL" id="GL349435">
    <property type="protein sequence ID" value="KNC50634.1"/>
    <property type="molecule type" value="Genomic_DNA"/>
</dbReference>
<organism evidence="6 7">
    <name type="scientific">Thecamonas trahens ATCC 50062</name>
    <dbReference type="NCBI Taxonomy" id="461836"/>
    <lineage>
        <taxon>Eukaryota</taxon>
        <taxon>Apusozoa</taxon>
        <taxon>Apusomonadida</taxon>
        <taxon>Apusomonadidae</taxon>
        <taxon>Thecamonas</taxon>
    </lineage>
</organism>
<gene>
    <name evidence="6" type="ORF">AMSG_00796</name>
</gene>
<dbReference type="AlphaFoldDB" id="A0A0L0DEB7"/>
<dbReference type="OrthoDB" id="613763at2759"/>
<dbReference type="FunFam" id="1.10.10.10:FF:000116">
    <property type="entry name" value="DNA-directed RNA polymerase III subunit RPC6"/>
    <property type="match status" value="1"/>
</dbReference>
<dbReference type="InterPro" id="IPR016049">
    <property type="entry name" value="RNA_pol_Rpc34-like"/>
</dbReference>
<name>A0A0L0DEB7_THETB</name>
<dbReference type="RefSeq" id="XP_013762520.1">
    <property type="nucleotide sequence ID" value="XM_013907066.1"/>
</dbReference>
<dbReference type="InterPro" id="IPR036390">
    <property type="entry name" value="WH_DNA-bd_sf"/>
</dbReference>
<evidence type="ECO:0000256" key="4">
    <source>
        <dbReference type="ARBA" id="ARBA00023163"/>
    </source>
</evidence>
<keyword evidence="5" id="KW-0539">Nucleus</keyword>
<dbReference type="GO" id="GO:0006383">
    <property type="term" value="P:transcription by RNA polymerase III"/>
    <property type="evidence" value="ECO:0007669"/>
    <property type="project" value="InterPro"/>
</dbReference>
<accession>A0A0L0DEB7</accession>